<keyword evidence="1" id="KW-1133">Transmembrane helix</keyword>
<protein>
    <submittedName>
        <fullName evidence="2">Uncharacterized protein</fullName>
    </submittedName>
</protein>
<keyword evidence="1" id="KW-0472">Membrane</keyword>
<evidence type="ECO:0000256" key="1">
    <source>
        <dbReference type="SAM" id="Phobius"/>
    </source>
</evidence>
<evidence type="ECO:0000313" key="3">
    <source>
        <dbReference type="Proteomes" id="UP000748531"/>
    </source>
</evidence>
<comment type="caution">
    <text evidence="2">The sequence shown here is derived from an EMBL/GenBank/DDBJ whole genome shotgun (WGS) entry which is preliminary data.</text>
</comment>
<proteinExistence type="predicted"/>
<dbReference type="AlphaFoldDB" id="A0A8J4WRG1"/>
<gene>
    <name evidence="2" type="ORF">PHET_05534</name>
</gene>
<reference evidence="2" key="1">
    <citation type="submission" date="2019-05" db="EMBL/GenBank/DDBJ databases">
        <title>Annotation for the trematode Paragonimus heterotremus.</title>
        <authorList>
            <person name="Choi Y.-J."/>
        </authorList>
    </citation>
    <scope>NUCLEOTIDE SEQUENCE</scope>
    <source>
        <strain evidence="2">LC</strain>
    </source>
</reference>
<keyword evidence="3" id="KW-1185">Reference proteome</keyword>
<feature type="transmembrane region" description="Helical" evidence="1">
    <location>
        <begin position="89"/>
        <end position="107"/>
    </location>
</feature>
<keyword evidence="1" id="KW-0812">Transmembrane</keyword>
<evidence type="ECO:0000313" key="2">
    <source>
        <dbReference type="EMBL" id="KAF5401080.1"/>
    </source>
</evidence>
<organism evidence="2 3">
    <name type="scientific">Paragonimus heterotremus</name>
    <dbReference type="NCBI Taxonomy" id="100268"/>
    <lineage>
        <taxon>Eukaryota</taxon>
        <taxon>Metazoa</taxon>
        <taxon>Spiralia</taxon>
        <taxon>Lophotrochozoa</taxon>
        <taxon>Platyhelminthes</taxon>
        <taxon>Trematoda</taxon>
        <taxon>Digenea</taxon>
        <taxon>Plagiorchiida</taxon>
        <taxon>Troglotremata</taxon>
        <taxon>Troglotrematidae</taxon>
        <taxon>Paragonimus</taxon>
    </lineage>
</organism>
<dbReference type="Proteomes" id="UP000748531">
    <property type="component" value="Unassembled WGS sequence"/>
</dbReference>
<name>A0A8J4WRG1_9TREM</name>
<dbReference type="EMBL" id="LUCH01002721">
    <property type="protein sequence ID" value="KAF5401080.1"/>
    <property type="molecule type" value="Genomic_DNA"/>
</dbReference>
<sequence length="140" mass="16082">MNSQTGFCGSFYQFSLCTVCLDHEKCQDSFSSWRSSAHRCCRSFPQPSRANDKELTQIPVVNTKEKWEKKTRRRISHIKKGRRKKKDMVVANVAVVAAAVAVLAATIRKVAVIQKTRQNNTKRKRTNEQLPWPWSILLCS</sequence>
<accession>A0A8J4WRG1</accession>